<dbReference type="Gene3D" id="1.20.1250.20">
    <property type="entry name" value="MFS general substrate transporter like domains"/>
    <property type="match status" value="1"/>
</dbReference>
<dbReference type="PROSITE" id="PS50850">
    <property type="entry name" value="MFS"/>
    <property type="match status" value="1"/>
</dbReference>
<evidence type="ECO:0000256" key="5">
    <source>
        <dbReference type="ARBA" id="ARBA00022989"/>
    </source>
</evidence>
<keyword evidence="10" id="KW-1185">Reference proteome</keyword>
<dbReference type="OrthoDB" id="2156306at2"/>
<feature type="transmembrane region" description="Helical" evidence="7">
    <location>
        <begin position="165"/>
        <end position="184"/>
    </location>
</feature>
<dbReference type="AlphaFoldDB" id="A0A220U8D6"/>
<dbReference type="InterPro" id="IPR020846">
    <property type="entry name" value="MFS_dom"/>
</dbReference>
<dbReference type="RefSeq" id="WP_089063414.1">
    <property type="nucleotide sequence ID" value="NZ_CP022315.1"/>
</dbReference>
<dbReference type="KEGG" id="vil:CFK37_19365"/>
<reference evidence="9 10" key="1">
    <citation type="submission" date="2017-07" db="EMBL/GenBank/DDBJ databases">
        <title>Virgibacillus sp. LM2416.</title>
        <authorList>
            <person name="Tak E.J."/>
            <person name="Bae J.-W."/>
        </authorList>
    </citation>
    <scope>NUCLEOTIDE SEQUENCE [LARGE SCALE GENOMIC DNA]</scope>
    <source>
        <strain evidence="9 10">LM2416</strain>
    </source>
</reference>
<dbReference type="PANTHER" id="PTHR23513">
    <property type="entry name" value="INTEGRAL MEMBRANE EFFLUX PROTEIN-RELATED"/>
    <property type="match status" value="1"/>
</dbReference>
<dbReference type="GO" id="GO:0022857">
    <property type="term" value="F:transmembrane transporter activity"/>
    <property type="evidence" value="ECO:0007669"/>
    <property type="project" value="InterPro"/>
</dbReference>
<organism evidence="9 10">
    <name type="scientific">Virgibacillus phasianinus</name>
    <dbReference type="NCBI Taxonomy" id="2017483"/>
    <lineage>
        <taxon>Bacteria</taxon>
        <taxon>Bacillati</taxon>
        <taxon>Bacillota</taxon>
        <taxon>Bacilli</taxon>
        <taxon>Bacillales</taxon>
        <taxon>Bacillaceae</taxon>
        <taxon>Virgibacillus</taxon>
    </lineage>
</organism>
<keyword evidence="6 7" id="KW-0472">Membrane</keyword>
<feature type="transmembrane region" description="Helical" evidence="7">
    <location>
        <begin position="138"/>
        <end position="159"/>
    </location>
</feature>
<dbReference type="Proteomes" id="UP000198312">
    <property type="component" value="Chromosome"/>
</dbReference>
<dbReference type="EMBL" id="CP022315">
    <property type="protein sequence ID" value="ASK64156.1"/>
    <property type="molecule type" value="Genomic_DNA"/>
</dbReference>
<proteinExistence type="predicted"/>
<feature type="transmembrane region" description="Helical" evidence="7">
    <location>
        <begin position="259"/>
        <end position="279"/>
    </location>
</feature>
<keyword evidence="5 7" id="KW-1133">Transmembrane helix</keyword>
<name>A0A220U8D6_9BACI</name>
<feature type="transmembrane region" description="Helical" evidence="7">
    <location>
        <begin position="12"/>
        <end position="38"/>
    </location>
</feature>
<dbReference type="PANTHER" id="PTHR23513:SF6">
    <property type="entry name" value="MAJOR FACILITATOR SUPERFAMILY ASSOCIATED DOMAIN-CONTAINING PROTEIN"/>
    <property type="match status" value="1"/>
</dbReference>
<evidence type="ECO:0000256" key="7">
    <source>
        <dbReference type="SAM" id="Phobius"/>
    </source>
</evidence>
<feature type="domain" description="Major facilitator superfamily (MFS) profile" evidence="8">
    <location>
        <begin position="1"/>
        <end position="399"/>
    </location>
</feature>
<feature type="transmembrane region" description="Helical" evidence="7">
    <location>
        <begin position="220"/>
        <end position="239"/>
    </location>
</feature>
<keyword evidence="4 7" id="KW-0812">Transmembrane</keyword>
<evidence type="ECO:0000256" key="2">
    <source>
        <dbReference type="ARBA" id="ARBA00022448"/>
    </source>
</evidence>
<protein>
    <submittedName>
        <fullName evidence="9">MFS transporter</fullName>
    </submittedName>
</protein>
<evidence type="ECO:0000313" key="9">
    <source>
        <dbReference type="EMBL" id="ASK64156.1"/>
    </source>
</evidence>
<dbReference type="GO" id="GO:0005886">
    <property type="term" value="C:plasma membrane"/>
    <property type="evidence" value="ECO:0007669"/>
    <property type="project" value="UniProtKB-SubCell"/>
</dbReference>
<feature type="transmembrane region" description="Helical" evidence="7">
    <location>
        <begin position="309"/>
        <end position="334"/>
    </location>
</feature>
<dbReference type="CDD" id="cd06173">
    <property type="entry name" value="MFS_MefA_like"/>
    <property type="match status" value="1"/>
</dbReference>
<feature type="transmembrane region" description="Helical" evidence="7">
    <location>
        <begin position="346"/>
        <end position="368"/>
    </location>
</feature>
<feature type="transmembrane region" description="Helical" evidence="7">
    <location>
        <begin position="374"/>
        <end position="395"/>
    </location>
</feature>
<evidence type="ECO:0000256" key="6">
    <source>
        <dbReference type="ARBA" id="ARBA00023136"/>
    </source>
</evidence>
<evidence type="ECO:0000259" key="8">
    <source>
        <dbReference type="PROSITE" id="PS50850"/>
    </source>
</evidence>
<feature type="transmembrane region" description="Helical" evidence="7">
    <location>
        <begin position="286"/>
        <end position="303"/>
    </location>
</feature>
<keyword evidence="3" id="KW-1003">Cell membrane</keyword>
<evidence type="ECO:0000256" key="3">
    <source>
        <dbReference type="ARBA" id="ARBA00022475"/>
    </source>
</evidence>
<dbReference type="InterPro" id="IPR011701">
    <property type="entry name" value="MFS"/>
</dbReference>
<comment type="subcellular location">
    <subcellularLocation>
        <location evidence="1">Cell membrane</location>
        <topology evidence="1">Multi-pass membrane protein</topology>
    </subcellularLocation>
</comment>
<accession>A0A220U8D6</accession>
<dbReference type="Pfam" id="PF07690">
    <property type="entry name" value="MFS_1"/>
    <property type="match status" value="1"/>
</dbReference>
<feature type="transmembrane region" description="Helical" evidence="7">
    <location>
        <begin position="44"/>
        <end position="65"/>
    </location>
</feature>
<evidence type="ECO:0000313" key="10">
    <source>
        <dbReference type="Proteomes" id="UP000198312"/>
    </source>
</evidence>
<dbReference type="SUPFAM" id="SSF103473">
    <property type="entry name" value="MFS general substrate transporter"/>
    <property type="match status" value="1"/>
</dbReference>
<sequence>MRIKKFVRSWKYPSILLSSIGISSIGEWVYFIALNLIVLDMMGVLAVSGLYIIRALSTLFTSVWAGSLIDRLNKKHLMVWLNIFQAVFIALLPLLSFLWAIYGIVFFISIASSMYEPTSMTYITKLIPPDQRKRFNSFRSLIDSGAFVTGPAIAGMMFMIGTPNFAIYINAIALFLSALITLFMPNIEKNDFIETKDEKITLKVLKNDWKLVVDFSRKHMYIMAIYLLFSSVMVLATAIDSLEAAFSTEVLSLSERDYGFLVSIAGVGIIVGALVNIIVVKKVATSWLIGLGSLMVSIGYMIYAFSGNFLIAAIGFFILSFSMAFLDTGFYTFYQNNVPVNVMGRVGSVYGFIEAFFIIIGTITFGIMAEMISIQFVVILGSLIMFAVTIILFVFNTQPSKAEFYSEKHQIQTSDTD</sequence>
<evidence type="ECO:0000256" key="4">
    <source>
        <dbReference type="ARBA" id="ARBA00022692"/>
    </source>
</evidence>
<evidence type="ECO:0000256" key="1">
    <source>
        <dbReference type="ARBA" id="ARBA00004651"/>
    </source>
</evidence>
<gene>
    <name evidence="9" type="ORF">CFK37_19365</name>
</gene>
<dbReference type="InterPro" id="IPR036259">
    <property type="entry name" value="MFS_trans_sf"/>
</dbReference>
<keyword evidence="2" id="KW-0813">Transport</keyword>